<evidence type="ECO:0000313" key="3">
    <source>
        <dbReference type="EMBL" id="CAD8410304.1"/>
    </source>
</evidence>
<keyword evidence="2" id="KW-0472">Membrane</keyword>
<protein>
    <submittedName>
        <fullName evidence="3">Uncharacterized protein</fullName>
    </submittedName>
</protein>
<name>A0A7S0GBS3_9STRA</name>
<evidence type="ECO:0000256" key="1">
    <source>
        <dbReference type="SAM" id="MobiDB-lite"/>
    </source>
</evidence>
<feature type="transmembrane region" description="Helical" evidence="2">
    <location>
        <begin position="92"/>
        <end position="113"/>
    </location>
</feature>
<reference evidence="3" key="1">
    <citation type="submission" date="2021-01" db="EMBL/GenBank/DDBJ databases">
        <authorList>
            <person name="Corre E."/>
            <person name="Pelletier E."/>
            <person name="Niang G."/>
            <person name="Scheremetjew M."/>
            <person name="Finn R."/>
            <person name="Kale V."/>
            <person name="Holt S."/>
            <person name="Cochrane G."/>
            <person name="Meng A."/>
            <person name="Brown T."/>
            <person name="Cohen L."/>
        </authorList>
    </citation>
    <scope>NUCLEOTIDE SEQUENCE</scope>
    <source>
        <strain evidence="3">CCAP1064/1</strain>
    </source>
</reference>
<dbReference type="EMBL" id="HBEL01013445">
    <property type="protein sequence ID" value="CAD8410304.1"/>
    <property type="molecule type" value="Transcribed_RNA"/>
</dbReference>
<keyword evidence="2" id="KW-0812">Transmembrane</keyword>
<gene>
    <name evidence="3" type="ORF">PINE0816_LOCUS6427</name>
</gene>
<keyword evidence="2" id="KW-1133">Transmembrane helix</keyword>
<organism evidence="3">
    <name type="scientific">Proboscia inermis</name>
    <dbReference type="NCBI Taxonomy" id="420281"/>
    <lineage>
        <taxon>Eukaryota</taxon>
        <taxon>Sar</taxon>
        <taxon>Stramenopiles</taxon>
        <taxon>Ochrophyta</taxon>
        <taxon>Bacillariophyta</taxon>
        <taxon>Coscinodiscophyceae</taxon>
        <taxon>Rhizosoleniophycidae</taxon>
        <taxon>Rhizosoleniales</taxon>
        <taxon>Rhizosoleniaceae</taxon>
        <taxon>Proboscia</taxon>
    </lineage>
</organism>
<dbReference type="AlphaFoldDB" id="A0A7S0GBS3"/>
<feature type="region of interest" description="Disordered" evidence="1">
    <location>
        <begin position="43"/>
        <end position="69"/>
    </location>
</feature>
<evidence type="ECO:0000256" key="2">
    <source>
        <dbReference type="SAM" id="Phobius"/>
    </source>
</evidence>
<feature type="transmembrane region" description="Helical" evidence="2">
    <location>
        <begin position="134"/>
        <end position="155"/>
    </location>
</feature>
<sequence>MSAWERTRNIPWSRIEQIPAATIGGEAVNPDDQRERIIRSLQREAAAAEQEVHEQEERERKAAKSGSEPEVEVSLVKKNRFLNGVPWSSEDFVKHMGFGILMGSITGAVFGFMDGMRLAGESKMLKKASTGAKVKFMVQGVTRSGLIFGGFFGGFHSLKYGVRVVNDPGDVGEIVIAGALSMGAMMVKPATRPSLPYAGMLIAMETFSMFMRGDKKAALFLNN</sequence>
<proteinExistence type="predicted"/>
<feature type="compositionally biased region" description="Basic and acidic residues" evidence="1">
    <location>
        <begin position="50"/>
        <end position="62"/>
    </location>
</feature>
<accession>A0A7S0GBS3</accession>